<name>A0A3L9M762_9FLAO</name>
<evidence type="ECO:0000256" key="1">
    <source>
        <dbReference type="SAM" id="SignalP"/>
    </source>
</evidence>
<keyword evidence="3" id="KW-1185">Reference proteome</keyword>
<feature type="signal peptide" evidence="1">
    <location>
        <begin position="1"/>
        <end position="19"/>
    </location>
</feature>
<dbReference type="Proteomes" id="UP000275348">
    <property type="component" value="Unassembled WGS sequence"/>
</dbReference>
<evidence type="ECO:0008006" key="4">
    <source>
        <dbReference type="Google" id="ProtNLM"/>
    </source>
</evidence>
<dbReference type="InterPro" id="IPR021109">
    <property type="entry name" value="Peptidase_aspartic_dom_sf"/>
</dbReference>
<dbReference type="OrthoDB" id="5166556at2"/>
<comment type="caution">
    <text evidence="2">The sequence shown here is derived from an EMBL/GenBank/DDBJ whole genome shotgun (WGS) entry which is preliminary data.</text>
</comment>
<accession>A0A3L9M762</accession>
<protein>
    <recommendedName>
        <fullName evidence="4">Aspartyl protease</fullName>
    </recommendedName>
</protein>
<organism evidence="2 3">
    <name type="scientific">Faecalibacter macacae</name>
    <dbReference type="NCBI Taxonomy" id="1859289"/>
    <lineage>
        <taxon>Bacteria</taxon>
        <taxon>Pseudomonadati</taxon>
        <taxon>Bacteroidota</taxon>
        <taxon>Flavobacteriia</taxon>
        <taxon>Flavobacteriales</taxon>
        <taxon>Weeksellaceae</taxon>
        <taxon>Faecalibacter</taxon>
    </lineage>
</organism>
<reference evidence="2 3" key="1">
    <citation type="submission" date="2018-10" db="EMBL/GenBank/DDBJ databases">
        <authorList>
            <person name="Chen X."/>
        </authorList>
    </citation>
    <scope>NUCLEOTIDE SEQUENCE [LARGE SCALE GENOMIC DNA]</scope>
    <source>
        <strain evidence="2 3">YIM 102668</strain>
    </source>
</reference>
<evidence type="ECO:0000313" key="3">
    <source>
        <dbReference type="Proteomes" id="UP000275348"/>
    </source>
</evidence>
<evidence type="ECO:0000313" key="2">
    <source>
        <dbReference type="EMBL" id="RLZ08641.1"/>
    </source>
</evidence>
<sequence length="298" mass="34418">MKKISLFLYLFITFNLVHAQNTNNEIPFRLTQYNNIVVPVILNETDSVQLMFHTGSDYISMIEKSLPKLKSMQINDTIQDVTSWAGNSDQLMSKNNSVSLGNQHYKAIPILIDKQSGYETDGKIGLKFFQNKFIEIDFESNKLKVYDVLPNYAQSFGKLESRYSNHTLYFNAFPIIDKDSIETEFMFHTGYSGAIVFSDEYVKNNHLLEKINPTGQTQFSDAAGNKIISKTGILEQLNLQNQSLNTIPISFFDSQIKIQRTNIFGGDLIKRFNWIFSPDFKTIYFKPNKHFHDSYFKL</sequence>
<proteinExistence type="predicted"/>
<dbReference type="EMBL" id="RDOJ01000013">
    <property type="protein sequence ID" value="RLZ08641.1"/>
    <property type="molecule type" value="Genomic_DNA"/>
</dbReference>
<dbReference type="RefSeq" id="WP_121935071.1">
    <property type="nucleotide sequence ID" value="NZ_RDOJ01000013.1"/>
</dbReference>
<dbReference type="Gene3D" id="2.40.70.10">
    <property type="entry name" value="Acid Proteases"/>
    <property type="match status" value="1"/>
</dbReference>
<feature type="chain" id="PRO_5017927388" description="Aspartyl protease" evidence="1">
    <location>
        <begin position="20"/>
        <end position="298"/>
    </location>
</feature>
<dbReference type="AlphaFoldDB" id="A0A3L9M762"/>
<keyword evidence="1" id="KW-0732">Signal</keyword>
<gene>
    <name evidence="2" type="ORF">EAH69_10030</name>
</gene>